<keyword evidence="3" id="KW-1185">Reference proteome</keyword>
<dbReference type="Pfam" id="PF01494">
    <property type="entry name" value="FAD_binding_3"/>
    <property type="match status" value="1"/>
</dbReference>
<dbReference type="PRINTS" id="PR00420">
    <property type="entry name" value="RNGMNOXGNASE"/>
</dbReference>
<proteinExistence type="predicted"/>
<dbReference type="GO" id="GO:0016491">
    <property type="term" value="F:oxidoreductase activity"/>
    <property type="evidence" value="ECO:0007669"/>
    <property type="project" value="UniProtKB-KW"/>
</dbReference>
<reference evidence="2 3" key="1">
    <citation type="submission" date="2024-06" db="EMBL/GenBank/DDBJ databases">
        <title>The Natural Products Discovery Center: Release of the First 8490 Sequenced Strains for Exploring Actinobacteria Biosynthetic Diversity.</title>
        <authorList>
            <person name="Kalkreuter E."/>
            <person name="Kautsar S.A."/>
            <person name="Yang D."/>
            <person name="Bader C.D."/>
            <person name="Teijaro C.N."/>
            <person name="Fluegel L."/>
            <person name="Davis C.M."/>
            <person name="Simpson J.R."/>
            <person name="Lauterbach L."/>
            <person name="Steele A.D."/>
            <person name="Gui C."/>
            <person name="Meng S."/>
            <person name="Li G."/>
            <person name="Viehrig K."/>
            <person name="Ye F."/>
            <person name="Su P."/>
            <person name="Kiefer A.F."/>
            <person name="Nichols A."/>
            <person name="Cepeda A.J."/>
            <person name="Yan W."/>
            <person name="Fan B."/>
            <person name="Jiang Y."/>
            <person name="Adhikari A."/>
            <person name="Zheng C.-J."/>
            <person name="Schuster L."/>
            <person name="Cowan T.M."/>
            <person name="Smanski M.J."/>
            <person name="Chevrette M.G."/>
            <person name="De Carvalho L.P.S."/>
            <person name="Shen B."/>
        </authorList>
    </citation>
    <scope>NUCLEOTIDE SEQUENCE [LARGE SCALE GENOMIC DNA]</scope>
    <source>
        <strain evidence="2 3">NPDC048946</strain>
    </source>
</reference>
<comment type="caution">
    <text evidence="2">The sequence shown here is derived from an EMBL/GenBank/DDBJ whole genome shotgun (WGS) entry which is preliminary data.</text>
</comment>
<dbReference type="InterPro" id="IPR050407">
    <property type="entry name" value="Geranylgeranyl_reductase"/>
</dbReference>
<organism evidence="2 3">
    <name type="scientific">Streptodolium elevatio</name>
    <dbReference type="NCBI Taxonomy" id="3157996"/>
    <lineage>
        <taxon>Bacteria</taxon>
        <taxon>Bacillati</taxon>
        <taxon>Actinomycetota</taxon>
        <taxon>Actinomycetes</taxon>
        <taxon>Kitasatosporales</taxon>
        <taxon>Streptomycetaceae</taxon>
        <taxon>Streptodolium</taxon>
    </lineage>
</organism>
<dbReference type="PANTHER" id="PTHR42685:SF22">
    <property type="entry name" value="CONDITIONED MEDIUM FACTOR RECEPTOR 1"/>
    <property type="match status" value="1"/>
</dbReference>
<dbReference type="RefSeq" id="WP_358348402.1">
    <property type="nucleotide sequence ID" value="NZ_JBEZFP010000005.1"/>
</dbReference>
<feature type="domain" description="FAD-binding" evidence="1">
    <location>
        <begin position="2"/>
        <end position="340"/>
    </location>
</feature>
<dbReference type="EMBL" id="JBEZFP010000005">
    <property type="protein sequence ID" value="MEU8132492.1"/>
    <property type="molecule type" value="Genomic_DNA"/>
</dbReference>
<evidence type="ECO:0000259" key="1">
    <source>
        <dbReference type="Pfam" id="PF01494"/>
    </source>
</evidence>
<evidence type="ECO:0000313" key="3">
    <source>
        <dbReference type="Proteomes" id="UP001551482"/>
    </source>
</evidence>
<dbReference type="PANTHER" id="PTHR42685">
    <property type="entry name" value="GERANYLGERANYL DIPHOSPHATE REDUCTASE"/>
    <property type="match status" value="1"/>
</dbReference>
<dbReference type="Gene3D" id="3.50.50.60">
    <property type="entry name" value="FAD/NAD(P)-binding domain"/>
    <property type="match status" value="1"/>
</dbReference>
<sequence length="410" mass="45508">MYDVIVVGARCAGSPTAMLLARRGHRVLVLDRASFPSDTVSTHYIHQSGLTRLRDWGLLGELAATNAPAIRRANFAYRDIELSGFADPVDGIDTGYAPRRAVLDQILVNAARRAGAEVVEGFGVSDLVFSEGRVVGVRGRERGGPEREFRADIVIGADGCRSIVAKRTRAEPYKVVPATGVNYYAYHSGLDWALEHRVGFNEIWCGGWPTNDGLTVLAVICGKNRFKEFRQDVEANFQATFDEIHPELGAQLRDQGKREGDFVAMPHADNYYRHPWGPGWALVGDAGYHKDPYPGFGITDAFMHSEILAERLHQALSGERPMDSALAEYHKLRDETSASNYEFTTKLSAFGELSPRLRAVFGAIRRSPEWTTKLFGLFAGGVEHHEIFSRQAVERLYDDTGVPPHERVYG</sequence>
<accession>A0ABV3DAP2</accession>
<dbReference type="SUPFAM" id="SSF51905">
    <property type="entry name" value="FAD/NAD(P)-binding domain"/>
    <property type="match status" value="1"/>
</dbReference>
<evidence type="ECO:0000313" key="2">
    <source>
        <dbReference type="EMBL" id="MEU8132492.1"/>
    </source>
</evidence>
<name>A0ABV3DAP2_9ACTN</name>
<dbReference type="EC" id="1.-.-.-" evidence="2"/>
<dbReference type="InterPro" id="IPR002938">
    <property type="entry name" value="FAD-bd"/>
</dbReference>
<dbReference type="Proteomes" id="UP001551482">
    <property type="component" value="Unassembled WGS sequence"/>
</dbReference>
<dbReference type="InterPro" id="IPR036188">
    <property type="entry name" value="FAD/NAD-bd_sf"/>
</dbReference>
<keyword evidence="2" id="KW-0560">Oxidoreductase</keyword>
<protein>
    <submittedName>
        <fullName evidence="2">NAD(P)/FAD-dependent oxidoreductase</fullName>
        <ecNumber evidence="2">1.-.-.-</ecNumber>
    </submittedName>
</protein>
<gene>
    <name evidence="2" type="ORF">AB0C36_03200</name>
</gene>